<evidence type="ECO:0000256" key="15">
    <source>
        <dbReference type="ARBA" id="ARBA00022679"/>
    </source>
</evidence>
<keyword evidence="15" id="KW-0808">Transferase</keyword>
<dbReference type="Pfam" id="PF00910">
    <property type="entry name" value="RNA_helicase"/>
    <property type="match status" value="1"/>
</dbReference>
<evidence type="ECO:0000259" key="40">
    <source>
        <dbReference type="PROSITE" id="PS51218"/>
    </source>
</evidence>
<evidence type="ECO:0000256" key="19">
    <source>
        <dbReference type="ARBA" id="ARBA00022741"/>
    </source>
</evidence>
<evidence type="ECO:0000256" key="16">
    <source>
        <dbReference type="ARBA" id="ARBA00022695"/>
    </source>
</evidence>
<dbReference type="InterPro" id="IPR004004">
    <property type="entry name" value="Helic/Pol/Pept_Calicivir-typ"/>
</dbReference>
<evidence type="ECO:0000256" key="28">
    <source>
        <dbReference type="ARBA" id="ARBA00023039"/>
    </source>
</evidence>
<keyword evidence="32" id="KW-0449">Lipoprotein</keyword>
<dbReference type="Gene3D" id="3.90.70.10">
    <property type="entry name" value="Cysteine proteinases"/>
    <property type="match status" value="1"/>
</dbReference>
<keyword evidence="30" id="KW-0472">Membrane</keyword>
<dbReference type="PROSITE" id="PS51887">
    <property type="entry name" value="APHTHOVIRUS_LPRO"/>
    <property type="match status" value="1"/>
</dbReference>
<evidence type="ECO:0000256" key="17">
    <source>
        <dbReference type="ARBA" id="ARBA00022706"/>
    </source>
</evidence>
<dbReference type="GO" id="GO:0003724">
    <property type="term" value="F:RNA helicase activity"/>
    <property type="evidence" value="ECO:0007669"/>
    <property type="project" value="InterPro"/>
</dbReference>
<dbReference type="InterPro" id="IPR033703">
    <property type="entry name" value="Rhv-like"/>
</dbReference>
<keyword evidence="12" id="KW-1048">Host nucleus</keyword>
<dbReference type="PROSITE" id="PS50507">
    <property type="entry name" value="RDRP_SSRNA_POS"/>
    <property type="match status" value="1"/>
</dbReference>
<dbReference type="InterPro" id="IPR043128">
    <property type="entry name" value="Rev_trsase/Diguanyl_cyclase"/>
</dbReference>
<dbReference type="InterPro" id="IPR000605">
    <property type="entry name" value="Helicase_SF3_ssDNA/RNA_vir"/>
</dbReference>
<keyword evidence="8" id="KW-1036">Host cytoplasmic vesicle</keyword>
<keyword evidence="31" id="KW-1035">Host cytoplasm</keyword>
<evidence type="ECO:0000259" key="42">
    <source>
        <dbReference type="PROSITE" id="PS51887"/>
    </source>
</evidence>
<keyword evidence="27" id="KW-0693">Viral RNA replication</keyword>
<dbReference type="SUPFAM" id="SSF54001">
    <property type="entry name" value="Cysteine proteinases"/>
    <property type="match status" value="1"/>
</dbReference>
<evidence type="ECO:0000256" key="6">
    <source>
        <dbReference type="ARBA" id="ARBA00022448"/>
    </source>
</evidence>
<dbReference type="InterPro" id="IPR038765">
    <property type="entry name" value="Papain-like_cys_pep_sf"/>
</dbReference>
<dbReference type="InterPro" id="IPR043502">
    <property type="entry name" value="DNA/RNA_pol_sf"/>
</dbReference>
<keyword evidence="14" id="KW-0645">Protease</keyword>
<dbReference type="SUPFAM" id="SSF88633">
    <property type="entry name" value="Positive stranded ssRNA viruses"/>
    <property type="match status" value="2"/>
</dbReference>
<dbReference type="InterPro" id="IPR000199">
    <property type="entry name" value="Peptidase_C3A/C3B_picornavir"/>
</dbReference>
<dbReference type="GO" id="GO:0004197">
    <property type="term" value="F:cysteine-type endopeptidase activity"/>
    <property type="evidence" value="ECO:0007669"/>
    <property type="project" value="InterPro"/>
</dbReference>
<feature type="region of interest" description="Disordered" evidence="38">
    <location>
        <begin position="224"/>
        <end position="255"/>
    </location>
</feature>
<dbReference type="InterPro" id="IPR029053">
    <property type="entry name" value="Viral_coat"/>
</dbReference>
<evidence type="ECO:0000313" key="43">
    <source>
        <dbReference type="EMBL" id="ANN02886.1"/>
    </source>
</evidence>
<evidence type="ECO:0000256" key="23">
    <source>
        <dbReference type="ARBA" id="ARBA00022807"/>
    </source>
</evidence>
<evidence type="ECO:0000256" key="38">
    <source>
        <dbReference type="SAM" id="MobiDB-lite"/>
    </source>
</evidence>
<evidence type="ECO:0000256" key="37">
    <source>
        <dbReference type="ARBA" id="ARBA00047984"/>
    </source>
</evidence>
<dbReference type="InterPro" id="IPR001205">
    <property type="entry name" value="RNA-dir_pol_C"/>
</dbReference>
<dbReference type="InterPro" id="IPR059138">
    <property type="entry name" value="Pico_VP1"/>
</dbReference>
<dbReference type="Pfam" id="PF00548">
    <property type="entry name" value="Peptidase_C3"/>
    <property type="match status" value="1"/>
</dbReference>
<dbReference type="GO" id="GO:0003968">
    <property type="term" value="F:RNA-directed RNA polymerase activity"/>
    <property type="evidence" value="ECO:0007669"/>
    <property type="project" value="UniProtKB-KW"/>
</dbReference>
<dbReference type="InterPro" id="IPR001676">
    <property type="entry name" value="Picornavirus_capsid"/>
</dbReference>
<dbReference type="GO" id="GO:0034220">
    <property type="term" value="P:monoatomic ion transmembrane transport"/>
    <property type="evidence" value="ECO:0007669"/>
    <property type="project" value="UniProtKB-KW"/>
</dbReference>
<sequence>MNSDFMNSDLNCTMEFTKYNGQKVKIHGLVNDNDNCWLNSLAQLANYMDSVFFDSYYNGSSSSMDEILLLQDLTGIQDLTYGGPPSIVLYKIKDYLDFTVGTPSKPGQVCVTCGCDMTLADMHAGIFLDGDDHAVFYFRSEDGWVCVDDDRWYFTTPDPAHVLVFVPFDEEPMGQDSEVVFEICYARGGGQSKPQSGNMNQSGNSGSVVNNYYMQQYQNSIDTTLGDKPVIGGSGQGDTAGSATHNQNTTSPTGGGGMDWFGHLTNLASNVLPAAIGLLADHKTEETTKLEDRILVTRVGPTTQTTQSSVGVVQGYGGPEPQDTTTLAAGLAVEVPSAQRFYDVGTWDWSTTSAAGHTKRYPLPASLRKGAFANLAKTYVLMQNGWEIVVSAQGTLSHGGMLMVAMVPELNFKNESDAQPADYRQYTVFPHQMINPRTNTTAHIRVPYVGAFSMEDVNKHNAYTLVLVVVSPLTAGGHTKTVVKVKVTAAPIDVRVVGETPERQGLVPLAPHVGYGGFKTTAPITADPVCGGVYNPPRQDMPGRFTNFLQVAQVCPTFGKVGSGATPYFVTQTDNDVLLSTIDVSLTSYEMSSTFLAGLAQFYAQYRGTINVHFVFTGSVNDKARFRVVFVPPGTDPPETAADASLHIHSDWDSGLNSEFVYPVPYVSPTPYTTTHGAEADQATVNGWIQIYQLDATASNLAVTVAFSAGPDFELRFPCEPVHYEVTTDVGESGVGHDATVERLGGVDAPSFRTHTDVSWVLDRYAIATKVSGYKSALGAGFVLDPVALPATSMMGQLLRASTYYFADLELAVVPRGQPGEYAMVKWLPVGTPFDLADTGLDGLALQGLDSTCSVGFTGSAGNGSAAVMAIPYNSPMRAIPTVYAGTTQYTHTSPARPGTANYGLIFVLGDSSVTFRVMYRLKRTELYCPRPLVYRQKNTVTFGKRQKFKLAGIDKETGISNKDLLLQAGDVETNPGPGVFSQFADLAASATQDFHNLTEGILELKNTLKGAGPWYKAFKYIWKLATLVVTAFRTQDPVVIAMQLADLGIEIFEAEVLVRGLAQKMSEQFQTPPPKFEFKYSELIERAEQIFEDFDDDAAPEKQFSMKRLNDIFSFLKHGEWLIKFFLAIRSWVRTWLKQEEAVMSYNDLVPKIIQKQLELKEPSTFAQAKNWLVRQKEILLTAGQKDLAQLCEVKTKEPVTGRPEPVVLVLRGKSGQGKSFMANILASAISRMLTGKPDSVWSCPPDPTYFDGYRGQSVVIMDDLGQNPDGKDFKYFAQMVSSTAFVVPMAALEDKGTLFTSPVIIATTNLSDAFTPITMACPEALQRRFHFDYNLEAKWKKGYHLDVRRALQPTGKPANELFEEDYPLLNGQAVMFVANKMCPAIDSAYELIEAVYAAVIERRDVAKVGIVKQVKTLHDKLKASLPKGRGYRCDREVNLKTDEAERMFRYLLNRDPVLAGEFLEKECDPELAEKYLPLLREHTGKSKLWATLTKHCDLFLHGLLLVANLVTLYFQNKKPKRQGPYGGKPTVVKRKTVEAPNLVATESGAPPTDMQQHVLRNVRPISLVCDGKVVSMCCGFGVFGNCYLVPNHMFEETFDTILLGEVSLKKKDYEVINLETGDGVSDAALLHVFKGPRVKDMTMHFRDEVRIPKGTTIAGCVNSHEFGRLVFTGTALTFKDVIVCSDGDELPNVFAYRAATQRGYCGSPVLVKNNAHTVVVGIHSAGGNGNGYASCVTRSVLLKVKKMLDPDVHLEGLIVDTREGEERVHVARKSKLYPTLAHAVFKPEFGPAPLSNNDSRLNPGIVLDNSIFSKHTACVELDYEQSVEFTQACYDYADKLFGVIGRNNGPLTLFEAIKGVDGLDAMEVDTGPGLPWSKDNIRRPALIDFEAGTVSEKIQKRLDEFEMGRFQFECQTFLKDELRPNHKIAVGGTRVVDVLPVEHLIFSRIHLGRFCSHMHLNYGLGIGSAVGCNPDVDWHQFAVQFQPFKNVWAIDYSAFDASHSVDLLSQMIEAVFSDENGFSVHARDVLHSLETTVHAYEDKRYTIKGGLPSGCAATSIINTVLNNIYVLYALRREYPWVTPDDYVMVAYGDDVVIASDHDFDFNKLVARFAELGHKITPEDKSDRGFQLGLKITDVSFLKRQFVFDHYAGFYKPVMSSRTLEAILSYSRKGQLEEKLVSVAGLAFHSGEREFKRLFAPFDGLFEFPSYSALRLRWYRAVSQG</sequence>
<dbReference type="Gene3D" id="2.40.10.10">
    <property type="entry name" value="Trypsin-like serine proteases"/>
    <property type="match status" value="2"/>
</dbReference>
<dbReference type="Pfam" id="PF00680">
    <property type="entry name" value="RdRP_1"/>
    <property type="match status" value="1"/>
</dbReference>
<dbReference type="InterPro" id="IPR007094">
    <property type="entry name" value="RNA-dir_pol_PSvirus"/>
</dbReference>
<dbReference type="InterPro" id="IPR008739">
    <property type="entry name" value="Peptidase_C28"/>
</dbReference>
<comment type="catalytic activity">
    <reaction evidence="37">
        <text>ATP + H2O = ADP + phosphate + H(+)</text>
        <dbReference type="Rhea" id="RHEA:13065"/>
        <dbReference type="ChEBI" id="CHEBI:15377"/>
        <dbReference type="ChEBI" id="CHEBI:15378"/>
        <dbReference type="ChEBI" id="CHEBI:30616"/>
        <dbReference type="ChEBI" id="CHEBI:43474"/>
        <dbReference type="ChEBI" id="CHEBI:456216"/>
        <dbReference type="EC" id="3.6.4.13"/>
    </reaction>
</comment>
<feature type="compositionally biased region" description="Polar residues" evidence="38">
    <location>
        <begin position="239"/>
        <end position="252"/>
    </location>
</feature>
<dbReference type="GO" id="GO:0042025">
    <property type="term" value="C:host cell nucleus"/>
    <property type="evidence" value="ECO:0007669"/>
    <property type="project" value="UniProtKB-SubCell"/>
</dbReference>
<dbReference type="GO" id="GO:0006351">
    <property type="term" value="P:DNA-templated transcription"/>
    <property type="evidence" value="ECO:0007669"/>
    <property type="project" value="InterPro"/>
</dbReference>
<keyword evidence="33" id="KW-1160">Virus entry into host cell</keyword>
<organism evidence="43">
    <name type="scientific">Bovine rhinitis A virus</name>
    <dbReference type="NCBI Taxonomy" id="1155188"/>
    <lineage>
        <taxon>Viruses</taxon>
        <taxon>Riboviria</taxon>
        <taxon>Orthornavirae</taxon>
        <taxon>Pisuviricota</taxon>
        <taxon>Pisoniviricetes</taxon>
        <taxon>Picornavirales</taxon>
        <taxon>Picornaviridae</taxon>
        <taxon>Caphthovirinae</taxon>
        <taxon>Aphthovirus</taxon>
        <taxon>Aphthovirus bogeli</taxon>
    </lineage>
</organism>
<evidence type="ECO:0000256" key="27">
    <source>
        <dbReference type="ARBA" id="ARBA00022953"/>
    </source>
</evidence>
<dbReference type="InterPro" id="IPR037080">
    <property type="entry name" value="Capsid_VP4_sf_Picornavirus"/>
</dbReference>
<reference evidence="43" key="1">
    <citation type="journal article" date="2016" name="J. Gen. Virol.">
        <title>Metagenomic characterization of the virome associated with bovine respiratory disease in feedlot cattle identified novel viruses and suggests an etiologic role for influenza D virus.</title>
        <authorList>
            <person name="Mitra N."/>
            <person name="Cernicchiaro N."/>
            <person name="Torres S."/>
            <person name="Li F."/>
            <person name="Hause B.M."/>
        </authorList>
    </citation>
    <scope>NUCLEOTIDE SEQUENCE</scope>
    <source>
        <strain evidence="43">USII/02</strain>
    </source>
</reference>
<dbReference type="SUPFAM" id="SSF56672">
    <property type="entry name" value="DNA/RNA polymerases"/>
    <property type="match status" value="1"/>
</dbReference>
<evidence type="ECO:0000256" key="13">
    <source>
        <dbReference type="ARBA" id="ARBA00022581"/>
    </source>
</evidence>
<keyword evidence="23" id="KW-0788">Thiol protease</keyword>
<comment type="function">
    <text evidence="1">VP0 precursor is a component of immature procapsids.</text>
</comment>
<dbReference type="GO" id="GO:0046718">
    <property type="term" value="P:symbiont entry into host cell"/>
    <property type="evidence" value="ECO:0007669"/>
    <property type="project" value="UniProtKB-KW"/>
</dbReference>
<dbReference type="PROSITE" id="PS51218">
    <property type="entry name" value="SF3_HELICASE_2"/>
    <property type="match status" value="1"/>
</dbReference>
<evidence type="ECO:0000256" key="14">
    <source>
        <dbReference type="ARBA" id="ARBA00022670"/>
    </source>
</evidence>
<comment type="function">
    <text evidence="36">Replicates the genomic and antigenomic RNAs by recognizing replications specific signals. Performs VPg uridylylation.</text>
</comment>
<evidence type="ECO:0000256" key="31">
    <source>
        <dbReference type="ARBA" id="ARBA00023200"/>
    </source>
</evidence>
<dbReference type="GO" id="GO:0003723">
    <property type="term" value="F:RNA binding"/>
    <property type="evidence" value="ECO:0007669"/>
    <property type="project" value="InterPro"/>
</dbReference>
<keyword evidence="29" id="KW-0406">Ion transport</keyword>
<evidence type="ECO:0000256" key="30">
    <source>
        <dbReference type="ARBA" id="ARBA00023136"/>
    </source>
</evidence>
<dbReference type="Gene3D" id="2.60.120.20">
    <property type="match status" value="4"/>
</dbReference>
<dbReference type="GO" id="GO:0044162">
    <property type="term" value="C:host cell cytoplasmic vesicle membrane"/>
    <property type="evidence" value="ECO:0007669"/>
    <property type="project" value="UniProtKB-SubCell"/>
</dbReference>
<evidence type="ECO:0000256" key="20">
    <source>
        <dbReference type="ARBA" id="ARBA00022801"/>
    </source>
</evidence>
<evidence type="ECO:0000256" key="21">
    <source>
        <dbReference type="ARBA" id="ARBA00022804"/>
    </source>
</evidence>
<keyword evidence="16" id="KW-0548">Nucleotidyltransferase</keyword>
<dbReference type="InterPro" id="IPR044067">
    <property type="entry name" value="PCV_3C_PRO"/>
</dbReference>
<dbReference type="GO" id="GO:0039694">
    <property type="term" value="P:viral RNA genome replication"/>
    <property type="evidence" value="ECO:0007669"/>
    <property type="project" value="InterPro"/>
</dbReference>
<keyword evidence="26" id="KW-1043">Host membrane</keyword>
<keyword evidence="11" id="KW-0167">Capsid protein</keyword>
<evidence type="ECO:0000256" key="36">
    <source>
        <dbReference type="ARBA" id="ARBA00045446"/>
    </source>
</evidence>
<dbReference type="Pfam" id="PF22663">
    <property type="entry name" value="Rhv_5"/>
    <property type="match status" value="1"/>
</dbReference>
<keyword evidence="18" id="KW-0519">Myristate</keyword>
<keyword evidence="7" id="KW-0696">RNA-directed RNA polymerase</keyword>
<evidence type="ECO:0000256" key="25">
    <source>
        <dbReference type="ARBA" id="ARBA00022844"/>
    </source>
</evidence>
<evidence type="ECO:0000256" key="3">
    <source>
        <dbReference type="ARBA" id="ARBA00004307"/>
    </source>
</evidence>
<keyword evidence="6" id="KW-0813">Transport</keyword>
<evidence type="ECO:0000256" key="1">
    <source>
        <dbReference type="ARBA" id="ARBA00002982"/>
    </source>
</evidence>
<evidence type="ECO:0000256" key="32">
    <source>
        <dbReference type="ARBA" id="ARBA00023288"/>
    </source>
</evidence>
<keyword evidence="13" id="KW-0945">Host-virus interaction</keyword>
<evidence type="ECO:0000256" key="2">
    <source>
        <dbReference type="ARBA" id="ARBA00004295"/>
    </source>
</evidence>
<dbReference type="EMBL" id="KU159364">
    <property type="protein sequence ID" value="ANN02886.1"/>
    <property type="molecule type" value="Genomic_RNA"/>
</dbReference>
<dbReference type="SUPFAM" id="SSF52540">
    <property type="entry name" value="P-loop containing nucleoside triphosphate hydrolases"/>
    <property type="match status" value="1"/>
</dbReference>
<keyword evidence="17" id="KW-1143">T=pseudo3 icosahedral capsid protein</keyword>
<accession>A0A193AUW8</accession>
<keyword evidence="9" id="KW-0191">Covalent protein-RNA linkage</keyword>
<evidence type="ECO:0000256" key="18">
    <source>
        <dbReference type="ARBA" id="ARBA00022707"/>
    </source>
</evidence>
<feature type="domain" description="SF3 helicase" evidence="40">
    <location>
        <begin position="1186"/>
        <end position="1352"/>
    </location>
</feature>
<keyword evidence="22" id="KW-0347">Helicase</keyword>
<dbReference type="Pfam" id="PF00073">
    <property type="entry name" value="Rhv"/>
    <property type="match status" value="2"/>
</dbReference>
<keyword evidence="28" id="KW-1182">Viral ion channel</keyword>
<evidence type="ECO:0000259" key="39">
    <source>
        <dbReference type="PROSITE" id="PS50507"/>
    </source>
</evidence>
<dbReference type="GO" id="GO:0019062">
    <property type="term" value="P:virion attachment to host cell"/>
    <property type="evidence" value="ECO:0007669"/>
    <property type="project" value="UniProtKB-KW"/>
</dbReference>
<evidence type="ECO:0000256" key="26">
    <source>
        <dbReference type="ARBA" id="ARBA00022870"/>
    </source>
</evidence>
<dbReference type="PRINTS" id="PR00918">
    <property type="entry name" value="CALICVIRUSNS"/>
</dbReference>
<dbReference type="GO" id="GO:0039618">
    <property type="term" value="C:T=pseudo3 icosahedral viral capsid"/>
    <property type="evidence" value="ECO:0007669"/>
    <property type="project" value="UniProtKB-KW"/>
</dbReference>
<keyword evidence="19" id="KW-0547">Nucleotide-binding</keyword>
<dbReference type="InterPro" id="IPR009003">
    <property type="entry name" value="Peptidase_S1_PA"/>
</dbReference>
<name>A0A193AUW8_9PICO</name>
<evidence type="ECO:0000256" key="4">
    <source>
        <dbReference type="ARBA" id="ARBA00004328"/>
    </source>
</evidence>
<evidence type="ECO:0000256" key="33">
    <source>
        <dbReference type="ARBA" id="ARBA00023296"/>
    </source>
</evidence>
<protein>
    <recommendedName>
        <fullName evidence="5">Genome polyprotein</fullName>
    </recommendedName>
</protein>
<evidence type="ECO:0000256" key="35">
    <source>
        <dbReference type="ARBA" id="ARBA00033716"/>
    </source>
</evidence>
<evidence type="ECO:0000256" key="5">
    <source>
        <dbReference type="ARBA" id="ARBA00020107"/>
    </source>
</evidence>
<evidence type="ECO:0000256" key="7">
    <source>
        <dbReference type="ARBA" id="ARBA00022484"/>
    </source>
</evidence>
<proteinExistence type="predicted"/>
<dbReference type="Gene3D" id="1.20.960.20">
    <property type="match status" value="1"/>
</dbReference>
<evidence type="ECO:0000256" key="12">
    <source>
        <dbReference type="ARBA" id="ARBA00022562"/>
    </source>
</evidence>
<comment type="function">
    <text evidence="35">Lies on the inner surface of the capsid shell. After binding to the host receptor, the capsid undergoes conformational changes. Capsid protein VP4 is released, capsid protein VP1 N-terminus is externalized, and together, they shape a pore in the host membrane through which the viral genome is translocated into the host cell cytoplasm. After genome has been released, the channel shrinks.</text>
</comment>
<feature type="domain" description="Peptidase C3" evidence="41">
    <location>
        <begin position="1551"/>
        <end position="1743"/>
    </location>
</feature>
<keyword evidence="25" id="KW-0946">Virion</keyword>
<evidence type="ECO:0000259" key="41">
    <source>
        <dbReference type="PROSITE" id="PS51874"/>
    </source>
</evidence>
<dbReference type="CDD" id="cd00205">
    <property type="entry name" value="rhv_like"/>
    <property type="match status" value="3"/>
</dbReference>
<dbReference type="Gene3D" id="4.10.90.10">
    <property type="entry name" value="Capsid protein VP4 superfamily, Picornavirus"/>
    <property type="match status" value="1"/>
</dbReference>
<keyword evidence="20" id="KW-0378">Hydrolase</keyword>
<dbReference type="GO" id="GO:0015267">
    <property type="term" value="F:channel activity"/>
    <property type="evidence" value="ECO:0007669"/>
    <property type="project" value="UniProtKB-KW"/>
</dbReference>
<dbReference type="Gene3D" id="3.30.70.270">
    <property type="match status" value="2"/>
</dbReference>
<keyword evidence="34" id="KW-0407">Ion channel</keyword>
<keyword evidence="10" id="KW-0597">Phosphoprotein</keyword>
<feature type="domain" description="Peptidase C28" evidence="42">
    <location>
        <begin position="14"/>
        <end position="167"/>
    </location>
</feature>
<comment type="subcellular location">
    <subcellularLocation>
        <location evidence="2">Host cytoplasmic vesicle membrane</location>
        <topology evidence="2">Peripheral membrane protein</topology>
        <orientation evidence="2">Cytoplasmic side</orientation>
    </subcellularLocation>
    <subcellularLocation>
        <location evidence="3">Host nucleus</location>
        <location evidence="3">Host nucleolus</location>
    </subcellularLocation>
    <subcellularLocation>
        <location evidence="4">Virion</location>
    </subcellularLocation>
</comment>
<evidence type="ECO:0000256" key="24">
    <source>
        <dbReference type="ARBA" id="ARBA00022840"/>
    </source>
</evidence>
<evidence type="ECO:0000256" key="8">
    <source>
        <dbReference type="ARBA" id="ARBA00022488"/>
    </source>
</evidence>
<dbReference type="InterPro" id="IPR043504">
    <property type="entry name" value="Peptidase_S1_PA_chymotrypsin"/>
</dbReference>
<dbReference type="SUPFAM" id="SSF50494">
    <property type="entry name" value="Trypsin-like serine proteases"/>
    <property type="match status" value="1"/>
</dbReference>
<evidence type="ECO:0000256" key="29">
    <source>
        <dbReference type="ARBA" id="ARBA00023065"/>
    </source>
</evidence>
<dbReference type="GO" id="GO:0005198">
    <property type="term" value="F:structural molecule activity"/>
    <property type="evidence" value="ECO:0007669"/>
    <property type="project" value="InterPro"/>
</dbReference>
<evidence type="ECO:0000256" key="10">
    <source>
        <dbReference type="ARBA" id="ARBA00022553"/>
    </source>
</evidence>
<feature type="domain" description="RdRp catalytic" evidence="39">
    <location>
        <begin position="1991"/>
        <end position="2109"/>
    </location>
</feature>
<keyword evidence="24" id="KW-0067">ATP-binding</keyword>
<evidence type="ECO:0000256" key="34">
    <source>
        <dbReference type="ARBA" id="ARBA00023303"/>
    </source>
</evidence>
<evidence type="ECO:0000256" key="22">
    <source>
        <dbReference type="ARBA" id="ARBA00022806"/>
    </source>
</evidence>
<evidence type="ECO:0000256" key="11">
    <source>
        <dbReference type="ARBA" id="ARBA00022561"/>
    </source>
</evidence>
<dbReference type="PROSITE" id="PS51874">
    <property type="entry name" value="PCV_3C_PRO"/>
    <property type="match status" value="1"/>
</dbReference>
<evidence type="ECO:0000256" key="9">
    <source>
        <dbReference type="ARBA" id="ARBA00022520"/>
    </source>
</evidence>
<keyword evidence="21" id="KW-1161">Viral attachment to host cell</keyword>
<dbReference type="GO" id="GO:0005524">
    <property type="term" value="F:ATP binding"/>
    <property type="evidence" value="ECO:0007669"/>
    <property type="project" value="UniProtKB-KW"/>
</dbReference>
<dbReference type="GO" id="GO:0006508">
    <property type="term" value="P:proteolysis"/>
    <property type="evidence" value="ECO:0007669"/>
    <property type="project" value="UniProtKB-KW"/>
</dbReference>
<dbReference type="InterPro" id="IPR014759">
    <property type="entry name" value="Helicase_SF3_ssRNA_vir"/>
</dbReference>
<dbReference type="GO" id="GO:0019082">
    <property type="term" value="P:viral protein processing"/>
    <property type="evidence" value="ECO:0007669"/>
    <property type="project" value="InterPro"/>
</dbReference>
<dbReference type="InterPro" id="IPR027417">
    <property type="entry name" value="P-loop_NTPase"/>
</dbReference>
<dbReference type="Pfam" id="PF05408">
    <property type="entry name" value="Peptidase_C28"/>
    <property type="match status" value="1"/>
</dbReference>